<dbReference type="AlphaFoldDB" id="A0A154NYN1"/>
<evidence type="ECO:0000256" key="1">
    <source>
        <dbReference type="SAM" id="MobiDB-lite"/>
    </source>
</evidence>
<dbReference type="Proteomes" id="UP000076502">
    <property type="component" value="Unassembled WGS sequence"/>
</dbReference>
<feature type="compositionally biased region" description="Basic and acidic residues" evidence="1">
    <location>
        <begin position="14"/>
        <end position="31"/>
    </location>
</feature>
<feature type="compositionally biased region" description="Basic and acidic residues" evidence="1">
    <location>
        <begin position="51"/>
        <end position="71"/>
    </location>
</feature>
<dbReference type="EMBL" id="KQ434783">
    <property type="protein sequence ID" value="KZC04691.1"/>
    <property type="molecule type" value="Genomic_DNA"/>
</dbReference>
<gene>
    <name evidence="2" type="ORF">WN55_09490</name>
</gene>
<proteinExistence type="predicted"/>
<protein>
    <submittedName>
        <fullName evidence="2">Uncharacterized protein</fullName>
    </submittedName>
</protein>
<sequence length="168" mass="18756">MRSAGFEEPDQALETDKSERKSLRTPGDDTIHATPVTPLESLGAEVLLADPPRETRRRQDLFPIDRRESRSWGDAAPGRNVFPDNPLKFVKENSIKEKTSGRDLIGNGNGNVLATKRPNVLGRCTTGLPYNAESGSQKTMIDSIFRDQEKSKDWANNEIVITAQERSY</sequence>
<name>A0A154NYN1_DUFNO</name>
<reference evidence="2 3" key="1">
    <citation type="submission" date="2015-07" db="EMBL/GenBank/DDBJ databases">
        <title>The genome of Dufourea novaeangliae.</title>
        <authorList>
            <person name="Pan H."/>
            <person name="Kapheim K."/>
        </authorList>
    </citation>
    <scope>NUCLEOTIDE SEQUENCE [LARGE SCALE GENOMIC DNA]</scope>
    <source>
        <strain evidence="2">0120121106</strain>
        <tissue evidence="2">Whole body</tissue>
    </source>
</reference>
<accession>A0A154NYN1</accession>
<organism evidence="2 3">
    <name type="scientific">Dufourea novaeangliae</name>
    <name type="common">Sweat bee</name>
    <dbReference type="NCBI Taxonomy" id="178035"/>
    <lineage>
        <taxon>Eukaryota</taxon>
        <taxon>Metazoa</taxon>
        <taxon>Ecdysozoa</taxon>
        <taxon>Arthropoda</taxon>
        <taxon>Hexapoda</taxon>
        <taxon>Insecta</taxon>
        <taxon>Pterygota</taxon>
        <taxon>Neoptera</taxon>
        <taxon>Endopterygota</taxon>
        <taxon>Hymenoptera</taxon>
        <taxon>Apocrita</taxon>
        <taxon>Aculeata</taxon>
        <taxon>Apoidea</taxon>
        <taxon>Anthophila</taxon>
        <taxon>Halictidae</taxon>
        <taxon>Rophitinae</taxon>
        <taxon>Dufourea</taxon>
    </lineage>
</organism>
<feature type="region of interest" description="Disordered" evidence="1">
    <location>
        <begin position="1"/>
        <end position="35"/>
    </location>
</feature>
<keyword evidence="3" id="KW-1185">Reference proteome</keyword>
<evidence type="ECO:0000313" key="2">
    <source>
        <dbReference type="EMBL" id="KZC04691.1"/>
    </source>
</evidence>
<feature type="region of interest" description="Disordered" evidence="1">
    <location>
        <begin position="49"/>
        <end position="85"/>
    </location>
</feature>
<evidence type="ECO:0000313" key="3">
    <source>
        <dbReference type="Proteomes" id="UP000076502"/>
    </source>
</evidence>